<dbReference type="AlphaFoldDB" id="A0A9D1FMH8"/>
<feature type="chain" id="PRO_5039081384" evidence="1">
    <location>
        <begin position="29"/>
        <end position="58"/>
    </location>
</feature>
<sequence length="58" mass="6267">MKNLVKKICAALLSSAVVMTAAAFPASAANTGWNLDSTGWWYQNPNGSYERDGWAMIS</sequence>
<dbReference type="SUPFAM" id="SSF69360">
    <property type="entry name" value="Cell wall binding repeat"/>
    <property type="match status" value="1"/>
</dbReference>
<reference evidence="2" key="2">
    <citation type="journal article" date="2021" name="PeerJ">
        <title>Extensive microbial diversity within the chicken gut microbiome revealed by metagenomics and culture.</title>
        <authorList>
            <person name="Gilroy R."/>
            <person name="Ravi A."/>
            <person name="Getino M."/>
            <person name="Pursley I."/>
            <person name="Horton D.L."/>
            <person name="Alikhan N.F."/>
            <person name="Baker D."/>
            <person name="Gharbi K."/>
            <person name="Hall N."/>
            <person name="Watson M."/>
            <person name="Adriaenssens E.M."/>
            <person name="Foster-Nyarko E."/>
            <person name="Jarju S."/>
            <person name="Secka A."/>
            <person name="Antonio M."/>
            <person name="Oren A."/>
            <person name="Chaudhuri R.R."/>
            <person name="La Ragione R."/>
            <person name="Hildebrand F."/>
            <person name="Pallen M.J."/>
        </authorList>
    </citation>
    <scope>NUCLEOTIDE SEQUENCE</scope>
    <source>
        <strain evidence="2">CHK199-13235</strain>
    </source>
</reference>
<dbReference type="EMBL" id="DVJP01000047">
    <property type="protein sequence ID" value="HIS76591.1"/>
    <property type="molecule type" value="Genomic_DNA"/>
</dbReference>
<evidence type="ECO:0000313" key="3">
    <source>
        <dbReference type="Proteomes" id="UP000824002"/>
    </source>
</evidence>
<name>A0A9D1FMH8_9FIRM</name>
<dbReference type="Proteomes" id="UP000824002">
    <property type="component" value="Unassembled WGS sequence"/>
</dbReference>
<evidence type="ECO:0000313" key="2">
    <source>
        <dbReference type="EMBL" id="HIS76591.1"/>
    </source>
</evidence>
<accession>A0A9D1FMH8</accession>
<evidence type="ECO:0000256" key="1">
    <source>
        <dbReference type="SAM" id="SignalP"/>
    </source>
</evidence>
<organism evidence="2 3">
    <name type="scientific">Candidatus Merdivicinus excrementipullorum</name>
    <dbReference type="NCBI Taxonomy" id="2840867"/>
    <lineage>
        <taxon>Bacteria</taxon>
        <taxon>Bacillati</taxon>
        <taxon>Bacillota</taxon>
        <taxon>Clostridia</taxon>
        <taxon>Eubacteriales</taxon>
        <taxon>Oscillospiraceae</taxon>
        <taxon>Oscillospiraceae incertae sedis</taxon>
        <taxon>Candidatus Merdivicinus</taxon>
    </lineage>
</organism>
<reference evidence="2" key="1">
    <citation type="submission" date="2020-10" db="EMBL/GenBank/DDBJ databases">
        <authorList>
            <person name="Gilroy R."/>
        </authorList>
    </citation>
    <scope>NUCLEOTIDE SEQUENCE</scope>
    <source>
        <strain evidence="2">CHK199-13235</strain>
    </source>
</reference>
<protein>
    <submittedName>
        <fullName evidence="2">Uncharacterized protein</fullName>
    </submittedName>
</protein>
<proteinExistence type="predicted"/>
<keyword evidence="1" id="KW-0732">Signal</keyword>
<comment type="caution">
    <text evidence="2">The sequence shown here is derived from an EMBL/GenBank/DDBJ whole genome shotgun (WGS) entry which is preliminary data.</text>
</comment>
<feature type="signal peptide" evidence="1">
    <location>
        <begin position="1"/>
        <end position="28"/>
    </location>
</feature>
<gene>
    <name evidence="2" type="ORF">IAB51_07245</name>
</gene>